<dbReference type="EMBL" id="AWWV01016424">
    <property type="protein sequence ID" value="OMO49656.1"/>
    <property type="molecule type" value="Genomic_DNA"/>
</dbReference>
<feature type="region of interest" description="Disordered" evidence="1">
    <location>
        <begin position="1"/>
        <end position="26"/>
    </location>
</feature>
<dbReference type="Proteomes" id="UP000188268">
    <property type="component" value="Unassembled WGS sequence"/>
</dbReference>
<dbReference type="PANTHER" id="PTHR46445:SF7">
    <property type="entry name" value="GBF-INTERACTING PROTEIN 1 N-TERMINAL DOMAIN-CONTAINING PROTEIN"/>
    <property type="match status" value="1"/>
</dbReference>
<feature type="domain" description="GBF-interacting protein 1 N-terminal" evidence="2">
    <location>
        <begin position="26"/>
        <end position="86"/>
    </location>
</feature>
<reference evidence="3 4" key="1">
    <citation type="submission" date="2013-09" db="EMBL/GenBank/DDBJ databases">
        <title>Corchorus capsularis genome sequencing.</title>
        <authorList>
            <person name="Alam M."/>
            <person name="Haque M.S."/>
            <person name="Islam M.S."/>
            <person name="Emdad E.M."/>
            <person name="Islam M.M."/>
            <person name="Ahmed B."/>
            <person name="Halim A."/>
            <person name="Hossen Q.M.M."/>
            <person name="Hossain M.Z."/>
            <person name="Ahmed R."/>
            <person name="Khan M.M."/>
            <person name="Islam R."/>
            <person name="Rashid M.M."/>
            <person name="Khan S.A."/>
            <person name="Rahman M.S."/>
            <person name="Alam M."/>
        </authorList>
    </citation>
    <scope>NUCLEOTIDE SEQUENCE [LARGE SCALE GENOMIC DNA]</scope>
    <source>
        <strain evidence="4">cv. CVL-1</strain>
        <tissue evidence="3">Whole seedling</tissue>
    </source>
</reference>
<dbReference type="OrthoDB" id="753279at2759"/>
<dbReference type="STRING" id="210143.A0A1R3FV67"/>
<dbReference type="Gramene" id="OMO49656">
    <property type="protein sequence ID" value="OMO49656"/>
    <property type="gene ID" value="CCACVL1_30868"/>
</dbReference>
<organism evidence="3 4">
    <name type="scientific">Corchorus capsularis</name>
    <name type="common">Jute</name>
    <dbReference type="NCBI Taxonomy" id="210143"/>
    <lineage>
        <taxon>Eukaryota</taxon>
        <taxon>Viridiplantae</taxon>
        <taxon>Streptophyta</taxon>
        <taxon>Embryophyta</taxon>
        <taxon>Tracheophyta</taxon>
        <taxon>Spermatophyta</taxon>
        <taxon>Magnoliopsida</taxon>
        <taxon>eudicotyledons</taxon>
        <taxon>Gunneridae</taxon>
        <taxon>Pentapetalae</taxon>
        <taxon>rosids</taxon>
        <taxon>malvids</taxon>
        <taxon>Malvales</taxon>
        <taxon>Malvaceae</taxon>
        <taxon>Grewioideae</taxon>
        <taxon>Apeibeae</taxon>
        <taxon>Corchorus</taxon>
    </lineage>
</organism>
<proteinExistence type="predicted"/>
<dbReference type="PANTHER" id="PTHR46445">
    <property type="entry name" value="RNA POLYMERASE II DEGRADATION FACTOR-LIKE PROTEIN (DUF1296)"/>
    <property type="match status" value="1"/>
</dbReference>
<dbReference type="SUPFAM" id="SSF46934">
    <property type="entry name" value="UBA-like"/>
    <property type="match status" value="1"/>
</dbReference>
<feature type="non-terminal residue" evidence="3">
    <location>
        <position position="86"/>
    </location>
</feature>
<feature type="compositionally biased region" description="Gly residues" evidence="1">
    <location>
        <begin position="10"/>
        <end position="24"/>
    </location>
</feature>
<sequence length="86" mass="9149">MGSDSKSNGSGRGGGGGAGGGGGVQIPASVKKVVQNLKEIVDNNCTDSEIYAVLRDCNMDPNDAVQRLLSQDTFHEVKSRRERRKE</sequence>
<evidence type="ECO:0000256" key="1">
    <source>
        <dbReference type="SAM" id="MobiDB-lite"/>
    </source>
</evidence>
<dbReference type="InterPro" id="IPR009060">
    <property type="entry name" value="UBA-like_sf"/>
</dbReference>
<name>A0A1R3FV67_COCAP</name>
<evidence type="ECO:0000313" key="4">
    <source>
        <dbReference type="Proteomes" id="UP000188268"/>
    </source>
</evidence>
<evidence type="ECO:0000259" key="2">
    <source>
        <dbReference type="Pfam" id="PF06972"/>
    </source>
</evidence>
<gene>
    <name evidence="3" type="ORF">CCACVL1_30868</name>
</gene>
<dbReference type="OMA" id="DDIHVML"/>
<accession>A0A1R3FV67</accession>
<protein>
    <submittedName>
        <fullName evidence="3">UBA-like protein</fullName>
    </submittedName>
</protein>
<dbReference type="AlphaFoldDB" id="A0A1R3FV67"/>
<dbReference type="InterPro" id="IPR009719">
    <property type="entry name" value="GIP1_N"/>
</dbReference>
<evidence type="ECO:0000313" key="3">
    <source>
        <dbReference type="EMBL" id="OMO49656.1"/>
    </source>
</evidence>
<comment type="caution">
    <text evidence="3">The sequence shown here is derived from an EMBL/GenBank/DDBJ whole genome shotgun (WGS) entry which is preliminary data.</text>
</comment>
<keyword evidence="4" id="KW-1185">Reference proteome</keyword>
<dbReference type="Pfam" id="PF06972">
    <property type="entry name" value="GIP1_N"/>
    <property type="match status" value="1"/>
</dbReference>